<dbReference type="PROSITE" id="PS50405">
    <property type="entry name" value="GST_CTER"/>
    <property type="match status" value="1"/>
</dbReference>
<dbReference type="PANTHER" id="PTHR11260">
    <property type="entry name" value="GLUTATHIONE S-TRANSFERASE, GST, SUPERFAMILY, GST DOMAIN CONTAINING"/>
    <property type="match status" value="1"/>
</dbReference>
<comment type="similarity">
    <text evidence="4">Belongs to the GST superfamily.</text>
</comment>
<protein>
    <recommendedName>
        <fullName evidence="1">glutathione transferase</fullName>
        <ecNumber evidence="1">2.5.1.18</ecNumber>
    </recommendedName>
</protein>
<name>D2X9R4_POPTR</name>
<dbReference type="CDD" id="cd03058">
    <property type="entry name" value="GST_N_Tau"/>
    <property type="match status" value="1"/>
</dbReference>
<dbReference type="InterPro" id="IPR004046">
    <property type="entry name" value="GST_C"/>
</dbReference>
<dbReference type="SUPFAM" id="SSF52833">
    <property type="entry name" value="Thioredoxin-like"/>
    <property type="match status" value="1"/>
</dbReference>
<dbReference type="InterPro" id="IPR010987">
    <property type="entry name" value="Glutathione-S-Trfase_C-like"/>
</dbReference>
<dbReference type="PANTHER" id="PTHR11260:SF474">
    <property type="entry name" value="GLUTATHIONE TRANSFERASE"/>
    <property type="match status" value="1"/>
</dbReference>
<dbReference type="InterPro" id="IPR040079">
    <property type="entry name" value="Glutathione_S-Trfase"/>
</dbReference>
<dbReference type="InterPro" id="IPR045073">
    <property type="entry name" value="Omega/Tau-like"/>
</dbReference>
<dbReference type="GO" id="GO:0006749">
    <property type="term" value="P:glutathione metabolic process"/>
    <property type="evidence" value="ECO:0007669"/>
    <property type="project" value="InterPro"/>
</dbReference>
<evidence type="ECO:0000256" key="3">
    <source>
        <dbReference type="ARBA" id="ARBA00047960"/>
    </source>
</evidence>
<dbReference type="FunFam" id="1.20.1050.10:FF:000012">
    <property type="entry name" value="Tau class glutathione S-transferase"/>
    <property type="match status" value="1"/>
</dbReference>
<keyword evidence="2 7" id="KW-0808">Transferase</keyword>
<evidence type="ECO:0000256" key="1">
    <source>
        <dbReference type="ARBA" id="ARBA00012452"/>
    </source>
</evidence>
<evidence type="ECO:0000313" key="7">
    <source>
        <dbReference type="EMBL" id="ADB11356.1"/>
    </source>
</evidence>
<evidence type="ECO:0000259" key="5">
    <source>
        <dbReference type="PROSITE" id="PS50404"/>
    </source>
</evidence>
<organism evidence="7">
    <name type="scientific">Populus trichocarpa</name>
    <name type="common">Western balsam poplar</name>
    <name type="synonym">Populus balsamifera subsp. trichocarpa</name>
    <dbReference type="NCBI Taxonomy" id="3694"/>
    <lineage>
        <taxon>Eukaryota</taxon>
        <taxon>Viridiplantae</taxon>
        <taxon>Streptophyta</taxon>
        <taxon>Embryophyta</taxon>
        <taxon>Tracheophyta</taxon>
        <taxon>Spermatophyta</taxon>
        <taxon>Magnoliopsida</taxon>
        <taxon>eudicotyledons</taxon>
        <taxon>Gunneridae</taxon>
        <taxon>Pentapetalae</taxon>
        <taxon>rosids</taxon>
        <taxon>fabids</taxon>
        <taxon>Malpighiales</taxon>
        <taxon>Salicaceae</taxon>
        <taxon>Saliceae</taxon>
        <taxon>Populus</taxon>
    </lineage>
</organism>
<dbReference type="Gene3D" id="3.40.30.10">
    <property type="entry name" value="Glutaredoxin"/>
    <property type="match status" value="1"/>
</dbReference>
<dbReference type="Gene3D" id="1.20.1050.10">
    <property type="match status" value="1"/>
</dbReference>
<dbReference type="EMBL" id="GU065663">
    <property type="protein sequence ID" value="ADB11356.1"/>
    <property type="molecule type" value="mRNA"/>
</dbReference>
<dbReference type="CDD" id="cd03185">
    <property type="entry name" value="GST_C_Tau"/>
    <property type="match status" value="1"/>
</dbReference>
<dbReference type="InterPro" id="IPR004045">
    <property type="entry name" value="Glutathione_S-Trfase_N"/>
</dbReference>
<proteinExistence type="evidence at transcript level"/>
<evidence type="ECO:0000259" key="6">
    <source>
        <dbReference type="PROSITE" id="PS50405"/>
    </source>
</evidence>
<dbReference type="Pfam" id="PF00043">
    <property type="entry name" value="GST_C"/>
    <property type="match status" value="1"/>
</dbReference>
<dbReference type="Pfam" id="PF02798">
    <property type="entry name" value="GST_N"/>
    <property type="match status" value="1"/>
</dbReference>
<sequence>MAQVKLLGFWASPFARRVAWALKLKGVDYEYIEEEDIFNKSSQLIELNPVHKKVPVFVHGQKVIAESFVILQDCLKTWKQCPLMPQDPHERAMIRFWTKFAEEKKILHAAWNAMCSRGEEKEKAAKLTVDVIEKIEGELKGKQFFGGESIGYLDIALGWMSYWLPVWEEVGSMKIVDPLQFPALTSWIKNFLEHPVIKDNLPPRDRMIIYFLNRTKVLLGLTGDFGLDDHWLYMSNMRHQEKGTCEPVELQINW</sequence>
<dbReference type="InterPro" id="IPR036282">
    <property type="entry name" value="Glutathione-S-Trfase_C_sf"/>
</dbReference>
<dbReference type="PROSITE" id="PS50404">
    <property type="entry name" value="GST_NTER"/>
    <property type="match status" value="1"/>
</dbReference>
<evidence type="ECO:0000256" key="2">
    <source>
        <dbReference type="ARBA" id="ARBA00022679"/>
    </source>
</evidence>
<dbReference type="SFLD" id="SFLDG01152">
    <property type="entry name" value="Main.3:_Omega-_and_Tau-like"/>
    <property type="match status" value="1"/>
</dbReference>
<dbReference type="EC" id="2.5.1.18" evidence="1"/>
<dbReference type="GO" id="GO:0004364">
    <property type="term" value="F:glutathione transferase activity"/>
    <property type="evidence" value="ECO:0007669"/>
    <property type="project" value="UniProtKB-EC"/>
</dbReference>
<dbReference type="SFLD" id="SFLDS00019">
    <property type="entry name" value="Glutathione_Transferase_(cytos"/>
    <property type="match status" value="1"/>
</dbReference>
<accession>D2X9R4</accession>
<dbReference type="AlphaFoldDB" id="D2X9R4"/>
<evidence type="ECO:0000256" key="4">
    <source>
        <dbReference type="RuleBase" id="RU003494"/>
    </source>
</evidence>
<comment type="catalytic activity">
    <reaction evidence="3">
        <text>RX + glutathione = an S-substituted glutathione + a halide anion + H(+)</text>
        <dbReference type="Rhea" id="RHEA:16437"/>
        <dbReference type="ChEBI" id="CHEBI:15378"/>
        <dbReference type="ChEBI" id="CHEBI:16042"/>
        <dbReference type="ChEBI" id="CHEBI:17792"/>
        <dbReference type="ChEBI" id="CHEBI:57925"/>
        <dbReference type="ChEBI" id="CHEBI:90779"/>
        <dbReference type="EC" id="2.5.1.18"/>
    </reaction>
</comment>
<feature type="domain" description="GST C-terminal" evidence="6">
    <location>
        <begin position="87"/>
        <end position="211"/>
    </location>
</feature>
<feature type="domain" description="GST N-terminal" evidence="5">
    <location>
        <begin position="2"/>
        <end position="82"/>
    </location>
</feature>
<dbReference type="InterPro" id="IPR045074">
    <property type="entry name" value="GST_C_Tau"/>
</dbReference>
<reference evidence="7" key="1">
    <citation type="journal article" date="2009" name="Plant Cell">
        <title>Extensive functional diversification of the Populus glutathione S-transferase supergene family.</title>
        <authorList>
            <person name="Lan T."/>
            <person name="Yang Z.L."/>
            <person name="Yang X."/>
            <person name="Liu Y.J."/>
            <person name="Wang X.R."/>
            <person name="Zeng Q.Y."/>
        </authorList>
    </citation>
    <scope>NUCLEOTIDE SEQUENCE</scope>
</reference>
<dbReference type="InterPro" id="IPR036249">
    <property type="entry name" value="Thioredoxin-like_sf"/>
</dbReference>
<dbReference type="SUPFAM" id="SSF47616">
    <property type="entry name" value="GST C-terminal domain-like"/>
    <property type="match status" value="1"/>
</dbReference>
<dbReference type="SFLD" id="SFLDG00358">
    <property type="entry name" value="Main_(cytGST)"/>
    <property type="match status" value="1"/>
</dbReference>